<keyword evidence="5" id="KW-0067">ATP-binding</keyword>
<evidence type="ECO:0000256" key="2">
    <source>
        <dbReference type="ARBA" id="ARBA00022679"/>
    </source>
</evidence>
<reference evidence="8" key="1">
    <citation type="submission" date="2021-03" db="EMBL/GenBank/DDBJ databases">
        <title>Taxonomic study of Clostridium polyendosporum from meadow-gley soil under rice.</title>
        <authorList>
            <person name="Kobayashi H."/>
            <person name="Tanizawa Y."/>
            <person name="Yagura M."/>
        </authorList>
    </citation>
    <scope>NUCLEOTIDE SEQUENCE</scope>
    <source>
        <strain evidence="8">JCM 30710</strain>
    </source>
</reference>
<organism evidence="8 9">
    <name type="scientific">Clostridium polyendosporum</name>
    <dbReference type="NCBI Taxonomy" id="69208"/>
    <lineage>
        <taxon>Bacteria</taxon>
        <taxon>Bacillati</taxon>
        <taxon>Bacillota</taxon>
        <taxon>Clostridia</taxon>
        <taxon>Eubacteriales</taxon>
        <taxon>Clostridiaceae</taxon>
        <taxon>Clostridium</taxon>
    </lineage>
</organism>
<evidence type="ECO:0000256" key="3">
    <source>
        <dbReference type="ARBA" id="ARBA00022741"/>
    </source>
</evidence>
<dbReference type="PANTHER" id="PTHR43671">
    <property type="entry name" value="SERINE/THREONINE-PROTEIN KINASE NEK"/>
    <property type="match status" value="1"/>
</dbReference>
<dbReference type="AlphaFoldDB" id="A0A919RY60"/>
<dbReference type="Proteomes" id="UP000679179">
    <property type="component" value="Unassembled WGS sequence"/>
</dbReference>
<dbReference type="EC" id="2.7.11.1" evidence="1"/>
<comment type="caution">
    <text evidence="8">The sequence shown here is derived from an EMBL/GenBank/DDBJ whole genome shotgun (WGS) entry which is preliminary data.</text>
</comment>
<name>A0A919RY60_9CLOT</name>
<dbReference type="RefSeq" id="WP_212903246.1">
    <property type="nucleotide sequence ID" value="NZ_BOPZ01000007.1"/>
</dbReference>
<dbReference type="SUPFAM" id="SSF56112">
    <property type="entry name" value="Protein kinase-like (PK-like)"/>
    <property type="match status" value="1"/>
</dbReference>
<evidence type="ECO:0000256" key="1">
    <source>
        <dbReference type="ARBA" id="ARBA00012513"/>
    </source>
</evidence>
<dbReference type="Gene3D" id="1.10.510.10">
    <property type="entry name" value="Transferase(Phosphotransferase) domain 1"/>
    <property type="match status" value="1"/>
</dbReference>
<dbReference type="Pfam" id="PF00069">
    <property type="entry name" value="Pkinase"/>
    <property type="match status" value="1"/>
</dbReference>
<evidence type="ECO:0000256" key="6">
    <source>
        <dbReference type="SAM" id="Phobius"/>
    </source>
</evidence>
<accession>A0A919RY60</accession>
<dbReference type="GO" id="GO:0004674">
    <property type="term" value="F:protein serine/threonine kinase activity"/>
    <property type="evidence" value="ECO:0007669"/>
    <property type="project" value="UniProtKB-EC"/>
</dbReference>
<dbReference type="PROSITE" id="PS50011">
    <property type="entry name" value="PROTEIN_KINASE_DOM"/>
    <property type="match status" value="1"/>
</dbReference>
<dbReference type="PANTHER" id="PTHR43671:SF13">
    <property type="entry name" value="SERINE_THREONINE-PROTEIN KINASE NEK2"/>
    <property type="match status" value="1"/>
</dbReference>
<keyword evidence="6" id="KW-0472">Membrane</keyword>
<gene>
    <name evidence="8" type="ORF">CPJCM30710_11870</name>
</gene>
<dbReference type="InterPro" id="IPR011009">
    <property type="entry name" value="Kinase-like_dom_sf"/>
</dbReference>
<dbReference type="InterPro" id="IPR000719">
    <property type="entry name" value="Prot_kinase_dom"/>
</dbReference>
<keyword evidence="4" id="KW-0418">Kinase</keyword>
<proteinExistence type="predicted"/>
<dbReference type="SMART" id="SM00220">
    <property type="entry name" value="S_TKc"/>
    <property type="match status" value="1"/>
</dbReference>
<dbReference type="EMBL" id="BOPZ01000007">
    <property type="protein sequence ID" value="GIM28521.1"/>
    <property type="molecule type" value="Genomic_DNA"/>
</dbReference>
<evidence type="ECO:0000256" key="5">
    <source>
        <dbReference type="ARBA" id="ARBA00022840"/>
    </source>
</evidence>
<evidence type="ECO:0000313" key="9">
    <source>
        <dbReference type="Proteomes" id="UP000679179"/>
    </source>
</evidence>
<protein>
    <recommendedName>
        <fullName evidence="1">non-specific serine/threonine protein kinase</fullName>
        <ecNumber evidence="1">2.7.11.1</ecNumber>
    </recommendedName>
</protein>
<keyword evidence="6" id="KW-1133">Transmembrane helix</keyword>
<feature type="domain" description="Protein kinase" evidence="7">
    <location>
        <begin position="12"/>
        <end position="255"/>
    </location>
</feature>
<sequence>MLDKGYILGEKYVVIKVLRRINIGQVYLCKDIKFKGLWIIKEVKNDFQKDLSILSRPNILKKLSYPCVARIIEVFYEKNNFYIVQQYVQGKTLEEYIKEKQSIEAETILNITSSICNVMTYFNNSNLPITYRYCNPSDIIITKKRKVVLINFDVSRIHNKAIEYYDILHMDLNEHIILDQDNLRKSINKEEIFNIGRMMYFMTKGKLPSIALEPILDENYDVNVDSDLKRIIQKCFQIDIKDRYISIEELNNEIIIEKLRKSKYKNTSFLNDEYVKLDKSIKSRIVKKKNILRLHRGVLALLTFISIIFLVVYVLKF</sequence>
<keyword evidence="3" id="KW-0547">Nucleotide-binding</keyword>
<evidence type="ECO:0000256" key="4">
    <source>
        <dbReference type="ARBA" id="ARBA00022777"/>
    </source>
</evidence>
<keyword evidence="2" id="KW-0808">Transferase</keyword>
<keyword evidence="6" id="KW-0812">Transmembrane</keyword>
<keyword evidence="9" id="KW-1185">Reference proteome</keyword>
<evidence type="ECO:0000259" key="7">
    <source>
        <dbReference type="PROSITE" id="PS50011"/>
    </source>
</evidence>
<dbReference type="GO" id="GO:0005524">
    <property type="term" value="F:ATP binding"/>
    <property type="evidence" value="ECO:0007669"/>
    <property type="project" value="UniProtKB-KW"/>
</dbReference>
<dbReference type="InterPro" id="IPR050660">
    <property type="entry name" value="NEK_Ser/Thr_kinase"/>
</dbReference>
<evidence type="ECO:0000313" key="8">
    <source>
        <dbReference type="EMBL" id="GIM28521.1"/>
    </source>
</evidence>
<feature type="transmembrane region" description="Helical" evidence="6">
    <location>
        <begin position="297"/>
        <end position="315"/>
    </location>
</feature>